<evidence type="ECO:0000256" key="1">
    <source>
        <dbReference type="ARBA" id="ARBA00010088"/>
    </source>
</evidence>
<organism evidence="4 5">
    <name type="scientific">Hermanssonia centrifuga</name>
    <dbReference type="NCBI Taxonomy" id="98765"/>
    <lineage>
        <taxon>Eukaryota</taxon>
        <taxon>Fungi</taxon>
        <taxon>Dikarya</taxon>
        <taxon>Basidiomycota</taxon>
        <taxon>Agaricomycotina</taxon>
        <taxon>Agaricomycetes</taxon>
        <taxon>Polyporales</taxon>
        <taxon>Meruliaceae</taxon>
        <taxon>Hermanssonia</taxon>
    </lineage>
</organism>
<evidence type="ECO:0000313" key="4">
    <source>
        <dbReference type="EMBL" id="THG97459.1"/>
    </source>
</evidence>
<dbReference type="Gene3D" id="3.40.50.1820">
    <property type="entry name" value="alpha/beta hydrolase"/>
    <property type="match status" value="1"/>
</dbReference>
<accession>A0A4S4KLB4</accession>
<comment type="similarity">
    <text evidence="1">Belongs to the peptidase S33 family.</text>
</comment>
<keyword evidence="2" id="KW-0378">Hydrolase</keyword>
<proteinExistence type="inferred from homology"/>
<evidence type="ECO:0000256" key="2">
    <source>
        <dbReference type="ARBA" id="ARBA00022801"/>
    </source>
</evidence>
<gene>
    <name evidence="4" type="ORF">EW026_g4543</name>
</gene>
<dbReference type="PANTHER" id="PTHR43248:SF25">
    <property type="entry name" value="AB HYDROLASE-1 DOMAIN-CONTAINING PROTEIN-RELATED"/>
    <property type="match status" value="1"/>
</dbReference>
<dbReference type="SUPFAM" id="SSF53474">
    <property type="entry name" value="alpha/beta-Hydrolases"/>
    <property type="match status" value="1"/>
</dbReference>
<dbReference type="Pfam" id="PF00561">
    <property type="entry name" value="Abhydrolase_1"/>
    <property type="match status" value="1"/>
</dbReference>
<dbReference type="InterPro" id="IPR051601">
    <property type="entry name" value="Serine_prot/Carboxylest_S33"/>
</dbReference>
<comment type="caution">
    <text evidence="4">The sequence shown here is derived from an EMBL/GenBank/DDBJ whole genome shotgun (WGS) entry which is preliminary data.</text>
</comment>
<protein>
    <recommendedName>
        <fullName evidence="3">AB hydrolase-1 domain-containing protein</fullName>
    </recommendedName>
</protein>
<feature type="domain" description="AB hydrolase-1" evidence="3">
    <location>
        <begin position="18"/>
        <end position="175"/>
    </location>
</feature>
<keyword evidence="5" id="KW-1185">Reference proteome</keyword>
<dbReference type="Proteomes" id="UP000309038">
    <property type="component" value="Unassembled WGS sequence"/>
</dbReference>
<dbReference type="InterPro" id="IPR029058">
    <property type="entry name" value="AB_hydrolase_fold"/>
</dbReference>
<dbReference type="InterPro" id="IPR000073">
    <property type="entry name" value="AB_hydrolase_1"/>
</dbReference>
<sequence>MVKVPSKVSADSADYRGPILFNPGGPGGSGVSTVVSRGDQLQTVLGDDYDMIGFDPRGVGRTTPQVVIFPDDAESTAWELGVRGDPLPSNVSHDPMARIRARSIVYGTLAQERTIDASPYVSTALVSHDMLSIVRAHGFEKLQYWGFSYGSVLGATFAAMFPDNVGRLIIDGGLLSLSLSLENFGQVSCLGVVDSDNYYAALWSNNLVDTDAVLDWFFESCAEAGPEVCALHENSAAKIKLRLNSLYESLKRNPIAVPAKGSDFTAGDYGLVDYALVRRLIFGFLYSPYPGVKEAGITPSALASALAAAETGNGLPLWDLQKNDAAQFKCECSSGAKTIPNTNGATAAIACGDGDAVEDSVEALQAHYEKMSQDSMFAELWTDTRARCG</sequence>
<reference evidence="4 5" key="1">
    <citation type="submission" date="2019-02" db="EMBL/GenBank/DDBJ databases">
        <title>Genome sequencing of the rare red list fungi Phlebia centrifuga.</title>
        <authorList>
            <person name="Buettner E."/>
            <person name="Kellner H."/>
        </authorList>
    </citation>
    <scope>NUCLEOTIDE SEQUENCE [LARGE SCALE GENOMIC DNA]</scope>
    <source>
        <strain evidence="4 5">DSM 108282</strain>
    </source>
</reference>
<dbReference type="GO" id="GO:0016787">
    <property type="term" value="F:hydrolase activity"/>
    <property type="evidence" value="ECO:0007669"/>
    <property type="project" value="UniProtKB-KW"/>
</dbReference>
<evidence type="ECO:0000259" key="3">
    <source>
        <dbReference type="Pfam" id="PF00561"/>
    </source>
</evidence>
<name>A0A4S4KLB4_9APHY</name>
<evidence type="ECO:0000313" key="5">
    <source>
        <dbReference type="Proteomes" id="UP000309038"/>
    </source>
</evidence>
<dbReference type="AlphaFoldDB" id="A0A4S4KLB4"/>
<dbReference type="EMBL" id="SGPJ01000166">
    <property type="protein sequence ID" value="THG97459.1"/>
    <property type="molecule type" value="Genomic_DNA"/>
</dbReference>
<dbReference type="PANTHER" id="PTHR43248">
    <property type="entry name" value="2-SUCCINYL-6-HYDROXY-2,4-CYCLOHEXADIENE-1-CARBOXYLATE SYNTHASE"/>
    <property type="match status" value="1"/>
</dbReference>